<feature type="transmembrane region" description="Helical" evidence="1">
    <location>
        <begin position="44"/>
        <end position="69"/>
    </location>
</feature>
<feature type="transmembrane region" description="Helical" evidence="1">
    <location>
        <begin position="12"/>
        <end position="37"/>
    </location>
</feature>
<keyword evidence="1" id="KW-0812">Transmembrane</keyword>
<keyword evidence="3" id="KW-1185">Reference proteome</keyword>
<sequence length="196" mass="19995">MVGPTEVSGLPAHVLLVHVVVILVPLAALLVVLAAVWPAARRRLGLVTPLVALVALVSVPLTTHAGEWLEARVSSDELVRRHTELGDELLPWVIALFVLALVGWLWAAYSGGTWPLRGRTGAGVHATTEAPASGGAGGSGPGRAAALGGTTGLAVMVVLAVLSIVVSVGSVVQVYRIGDSGAKAVWDGGFSESPRS</sequence>
<feature type="transmembrane region" description="Helical" evidence="1">
    <location>
        <begin position="89"/>
        <end position="109"/>
    </location>
</feature>
<dbReference type="Proteomes" id="UP001201873">
    <property type="component" value="Unassembled WGS sequence"/>
</dbReference>
<comment type="caution">
    <text evidence="2">The sequence shown here is derived from an EMBL/GenBank/DDBJ whole genome shotgun (WGS) entry which is preliminary data.</text>
</comment>
<protein>
    <recommendedName>
        <fullName evidence="4">Integral membrane protein</fullName>
    </recommendedName>
</protein>
<evidence type="ECO:0000313" key="3">
    <source>
        <dbReference type="Proteomes" id="UP001201873"/>
    </source>
</evidence>
<name>A0ABT0JWA0_9ACTN</name>
<keyword evidence="1" id="KW-1133">Transmembrane helix</keyword>
<evidence type="ECO:0008006" key="4">
    <source>
        <dbReference type="Google" id="ProtNLM"/>
    </source>
</evidence>
<reference evidence="2 3" key="1">
    <citation type="submission" date="2022-04" db="EMBL/GenBank/DDBJ databases">
        <title>Genome diversity in the genus Frankia.</title>
        <authorList>
            <person name="Carlos-Shanley C."/>
            <person name="Hahn D."/>
        </authorList>
    </citation>
    <scope>NUCLEOTIDE SEQUENCE [LARGE SCALE GENOMIC DNA]</scope>
    <source>
        <strain evidence="2 3">Ag45/Mut15</strain>
    </source>
</reference>
<gene>
    <name evidence="2" type="ORF">MXD59_08525</name>
</gene>
<proteinExistence type="predicted"/>
<accession>A0ABT0JWA0</accession>
<keyword evidence="1" id="KW-0472">Membrane</keyword>
<evidence type="ECO:0000313" key="2">
    <source>
        <dbReference type="EMBL" id="MCK9875816.1"/>
    </source>
</evidence>
<organism evidence="2 3">
    <name type="scientific">Frankia umida</name>
    <dbReference type="NCBI Taxonomy" id="573489"/>
    <lineage>
        <taxon>Bacteria</taxon>
        <taxon>Bacillati</taxon>
        <taxon>Actinomycetota</taxon>
        <taxon>Actinomycetes</taxon>
        <taxon>Frankiales</taxon>
        <taxon>Frankiaceae</taxon>
        <taxon>Frankia</taxon>
    </lineage>
</organism>
<dbReference type="EMBL" id="JALKFT010000006">
    <property type="protein sequence ID" value="MCK9875816.1"/>
    <property type="molecule type" value="Genomic_DNA"/>
</dbReference>
<feature type="transmembrane region" description="Helical" evidence="1">
    <location>
        <begin position="153"/>
        <end position="175"/>
    </location>
</feature>
<evidence type="ECO:0000256" key="1">
    <source>
        <dbReference type="SAM" id="Phobius"/>
    </source>
</evidence>